<keyword evidence="1" id="KW-0722">Serine protease inhibitor</keyword>
<evidence type="ECO:0000313" key="5">
    <source>
        <dbReference type="Proteomes" id="UP001497623"/>
    </source>
</evidence>
<organism evidence="4 5">
    <name type="scientific">Meganyctiphanes norvegica</name>
    <name type="common">Northern krill</name>
    <name type="synonym">Thysanopoda norvegica</name>
    <dbReference type="NCBI Taxonomy" id="48144"/>
    <lineage>
        <taxon>Eukaryota</taxon>
        <taxon>Metazoa</taxon>
        <taxon>Ecdysozoa</taxon>
        <taxon>Arthropoda</taxon>
        <taxon>Crustacea</taxon>
        <taxon>Multicrustacea</taxon>
        <taxon>Malacostraca</taxon>
        <taxon>Eumalacostraca</taxon>
        <taxon>Eucarida</taxon>
        <taxon>Euphausiacea</taxon>
        <taxon>Euphausiidae</taxon>
        <taxon>Meganyctiphanes</taxon>
    </lineage>
</organism>
<protein>
    <recommendedName>
        <fullName evidence="3">Pacifastin domain-containing protein</fullName>
    </recommendedName>
</protein>
<comment type="caution">
    <text evidence="1">Lacks conserved residue(s) required for the propagation of feature annotation.</text>
</comment>
<proteinExistence type="inferred from homology"/>
<sequence length="115" mass="12294">IMLLKCLLLSLVFVLVTGATNPDVNIDIKENRDVNADGVKLEDSDNQCTEGTTWPDGDGCNTCSCFKGQALCTWVLCNDECTSLSPPGFWIPFCPAGSVDTGIARPGGICCQYIV</sequence>
<comment type="similarity">
    <text evidence="1">Belongs to the protease inhibitor I19 family.</text>
</comment>
<feature type="domain" description="Pacifastin" evidence="3">
    <location>
        <begin position="45"/>
        <end position="80"/>
    </location>
</feature>
<comment type="caution">
    <text evidence="4">The sequence shown here is derived from an EMBL/GenBank/DDBJ whole genome shotgun (WGS) entry which is preliminary data.</text>
</comment>
<feature type="signal peptide" evidence="2">
    <location>
        <begin position="1"/>
        <end position="18"/>
    </location>
</feature>
<evidence type="ECO:0000256" key="2">
    <source>
        <dbReference type="SAM" id="SignalP"/>
    </source>
</evidence>
<keyword evidence="5" id="KW-1185">Reference proteome</keyword>
<keyword evidence="1" id="KW-0646">Protease inhibitor</keyword>
<keyword evidence="2" id="KW-0732">Signal</keyword>
<evidence type="ECO:0000313" key="4">
    <source>
        <dbReference type="EMBL" id="CAL4059878.1"/>
    </source>
</evidence>
<reference evidence="4 5" key="1">
    <citation type="submission" date="2024-05" db="EMBL/GenBank/DDBJ databases">
        <authorList>
            <person name="Wallberg A."/>
        </authorList>
    </citation>
    <scope>NUCLEOTIDE SEQUENCE [LARGE SCALE GENOMIC DNA]</scope>
</reference>
<dbReference type="InterPro" id="IPR008037">
    <property type="entry name" value="Pacifastin_dom"/>
</dbReference>
<evidence type="ECO:0000256" key="1">
    <source>
        <dbReference type="PROSITE-ProRule" id="PRU00776"/>
    </source>
</evidence>
<feature type="non-terminal residue" evidence="4">
    <location>
        <position position="1"/>
    </location>
</feature>
<dbReference type="AlphaFoldDB" id="A0AAV2PIC4"/>
<dbReference type="EMBL" id="CAXKWB010000222">
    <property type="protein sequence ID" value="CAL4059878.1"/>
    <property type="molecule type" value="Genomic_DNA"/>
</dbReference>
<dbReference type="GO" id="GO:0004867">
    <property type="term" value="F:serine-type endopeptidase inhibitor activity"/>
    <property type="evidence" value="ECO:0007669"/>
    <property type="project" value="UniProtKB-UniRule"/>
</dbReference>
<dbReference type="PROSITE" id="PS51446">
    <property type="entry name" value="PACIFASTIN"/>
    <property type="match status" value="1"/>
</dbReference>
<accession>A0AAV2PIC4</accession>
<name>A0AAV2PIC4_MEGNR</name>
<feature type="chain" id="PRO_5043348745" description="Pacifastin domain-containing protein" evidence="2">
    <location>
        <begin position="19"/>
        <end position="115"/>
    </location>
</feature>
<evidence type="ECO:0000259" key="3">
    <source>
        <dbReference type="PROSITE" id="PS51446"/>
    </source>
</evidence>
<dbReference type="Proteomes" id="UP001497623">
    <property type="component" value="Unassembled WGS sequence"/>
</dbReference>
<gene>
    <name evidence="4" type="ORF">MNOR_LOCUS921</name>
</gene>